<dbReference type="CDD" id="cd03784">
    <property type="entry name" value="GT1_Gtf-like"/>
    <property type="match status" value="1"/>
</dbReference>
<dbReference type="Proteomes" id="UP000230069">
    <property type="component" value="Unassembled WGS sequence"/>
</dbReference>
<comment type="similarity">
    <text evidence="1 4">Belongs to the UDP-glycosyltransferase family.</text>
</comment>
<evidence type="ECO:0000256" key="6">
    <source>
        <dbReference type="SAM" id="MobiDB-lite"/>
    </source>
</evidence>
<feature type="compositionally biased region" description="Basic and acidic residues" evidence="6">
    <location>
        <begin position="439"/>
        <end position="461"/>
    </location>
</feature>
<evidence type="ECO:0000256" key="1">
    <source>
        <dbReference type="ARBA" id="ARBA00009995"/>
    </source>
</evidence>
<keyword evidence="8" id="KW-1185">Reference proteome</keyword>
<evidence type="ECO:0000313" key="8">
    <source>
        <dbReference type="Proteomes" id="UP000230069"/>
    </source>
</evidence>
<dbReference type="EMBL" id="KZ305045">
    <property type="protein sequence ID" value="PIA38432.1"/>
    <property type="molecule type" value="Genomic_DNA"/>
</dbReference>
<evidence type="ECO:0000256" key="2">
    <source>
        <dbReference type="ARBA" id="ARBA00022676"/>
    </source>
</evidence>
<dbReference type="GO" id="GO:0080043">
    <property type="term" value="F:quercetin 3-O-glucosyltransferase activity"/>
    <property type="evidence" value="ECO:0007669"/>
    <property type="project" value="TreeGrafter"/>
</dbReference>
<dbReference type="AlphaFoldDB" id="A0A2G5D4K0"/>
<keyword evidence="3 4" id="KW-0808">Transferase</keyword>
<evidence type="ECO:0000256" key="4">
    <source>
        <dbReference type="RuleBase" id="RU003718"/>
    </source>
</evidence>
<sequence length="484" mass="54254">MESFSVAEKPHAVCIPMPFQSHINVMLKAAKILNSKGFHITFVNTEFNHQKVLLSRGPDSLQGLPDFRFETIPDGLPPSDLNATQDDLALTESITANGLGYVRSLIGRVNEESSKSSAYPQVSCIVSDFIMSCTLEAAEELGIPQVLLWPMSASILDIFHHRRLVEKAFLQLKADKSYIANGSLNMPADFILGLRDIRLKDIPSFFWDGVNDRLLTIVTREMEKYTKASAIIVNTFDALEREVLDAMKSIPPAIYTIGPLPLLEEQIPNKLLRTFGSNLLKEHTDCLEWLDSQEPNSVVYVNFGSTTVMTRDQLNEFAWGLANCKHPFLWVIRPDLVIGEAASLPPEFTKETADRGMISGWCPQEKVLCHSSTGGFLTHSGWNSTMDTICAGVPIISWPFFGDQLTNCRNACVHWGIGTEIDKNVKREKVEKMVREMMQSEKGKEMKKRAMEWKKSAEESTKPGGSSYMNLDKVIEEVLLHPKN</sequence>
<dbReference type="EC" id="2.4.1.-" evidence="5"/>
<gene>
    <name evidence="7" type="ORF">AQUCO_02800265v1</name>
</gene>
<evidence type="ECO:0000313" key="7">
    <source>
        <dbReference type="EMBL" id="PIA38432.1"/>
    </source>
</evidence>
<protein>
    <recommendedName>
        <fullName evidence="5">Glycosyltransferase</fullName>
        <ecNumber evidence="5">2.4.1.-</ecNumber>
    </recommendedName>
</protein>
<proteinExistence type="inferred from homology"/>
<name>A0A2G5D4K0_AQUCA</name>
<dbReference type="PROSITE" id="PS00375">
    <property type="entry name" value="UDPGT"/>
    <property type="match status" value="1"/>
</dbReference>
<dbReference type="PANTHER" id="PTHR11926">
    <property type="entry name" value="GLUCOSYL/GLUCURONOSYL TRANSFERASES"/>
    <property type="match status" value="1"/>
</dbReference>
<dbReference type="PANTHER" id="PTHR11926:SF1498">
    <property type="entry name" value="GLYCOSYLTRANSFERASE"/>
    <property type="match status" value="1"/>
</dbReference>
<dbReference type="OrthoDB" id="550202at2759"/>
<dbReference type="InParanoid" id="A0A2G5D4K0"/>
<accession>A0A2G5D4K0</accession>
<feature type="region of interest" description="Disordered" evidence="6">
    <location>
        <begin position="439"/>
        <end position="468"/>
    </location>
</feature>
<organism evidence="7 8">
    <name type="scientific">Aquilegia coerulea</name>
    <name type="common">Rocky mountain columbine</name>
    <dbReference type="NCBI Taxonomy" id="218851"/>
    <lineage>
        <taxon>Eukaryota</taxon>
        <taxon>Viridiplantae</taxon>
        <taxon>Streptophyta</taxon>
        <taxon>Embryophyta</taxon>
        <taxon>Tracheophyta</taxon>
        <taxon>Spermatophyta</taxon>
        <taxon>Magnoliopsida</taxon>
        <taxon>Ranunculales</taxon>
        <taxon>Ranunculaceae</taxon>
        <taxon>Thalictroideae</taxon>
        <taxon>Aquilegia</taxon>
    </lineage>
</organism>
<dbReference type="Gene3D" id="3.40.50.2000">
    <property type="entry name" value="Glycogen Phosphorylase B"/>
    <property type="match status" value="2"/>
</dbReference>
<dbReference type="FunFam" id="3.40.50.2000:FF:000065">
    <property type="entry name" value="Glycosyltransferase"/>
    <property type="match status" value="1"/>
</dbReference>
<evidence type="ECO:0000256" key="5">
    <source>
        <dbReference type="RuleBase" id="RU362057"/>
    </source>
</evidence>
<dbReference type="FunFam" id="3.40.50.2000:FF:000027">
    <property type="entry name" value="Glycosyltransferase"/>
    <property type="match status" value="1"/>
</dbReference>
<dbReference type="InterPro" id="IPR035595">
    <property type="entry name" value="UDP_glycos_trans_CS"/>
</dbReference>
<dbReference type="SUPFAM" id="SSF53756">
    <property type="entry name" value="UDP-Glycosyltransferase/glycogen phosphorylase"/>
    <property type="match status" value="1"/>
</dbReference>
<keyword evidence="2 4" id="KW-0328">Glycosyltransferase</keyword>
<dbReference type="GO" id="GO:0080044">
    <property type="term" value="F:quercetin 7-O-glucosyltransferase activity"/>
    <property type="evidence" value="ECO:0007669"/>
    <property type="project" value="TreeGrafter"/>
</dbReference>
<dbReference type="Pfam" id="PF00201">
    <property type="entry name" value="UDPGT"/>
    <property type="match status" value="1"/>
</dbReference>
<evidence type="ECO:0000256" key="3">
    <source>
        <dbReference type="ARBA" id="ARBA00022679"/>
    </source>
</evidence>
<dbReference type="InterPro" id="IPR002213">
    <property type="entry name" value="UDP_glucos_trans"/>
</dbReference>
<reference evidence="7 8" key="1">
    <citation type="submission" date="2017-09" db="EMBL/GenBank/DDBJ databases">
        <title>WGS assembly of Aquilegia coerulea Goldsmith.</title>
        <authorList>
            <person name="Hodges S."/>
            <person name="Kramer E."/>
            <person name="Nordborg M."/>
            <person name="Tomkins J."/>
            <person name="Borevitz J."/>
            <person name="Derieg N."/>
            <person name="Yan J."/>
            <person name="Mihaltcheva S."/>
            <person name="Hayes R.D."/>
            <person name="Rokhsar D."/>
        </authorList>
    </citation>
    <scope>NUCLEOTIDE SEQUENCE [LARGE SCALE GENOMIC DNA]</scope>
    <source>
        <strain evidence="8">cv. Goldsmith</strain>
    </source>
</reference>